<dbReference type="Proteomes" id="UP001454036">
    <property type="component" value="Unassembled WGS sequence"/>
</dbReference>
<dbReference type="PANTHER" id="PTHR46890:SF48">
    <property type="entry name" value="RNA-DIRECTED DNA POLYMERASE"/>
    <property type="match status" value="1"/>
</dbReference>
<evidence type="ECO:0000313" key="1">
    <source>
        <dbReference type="EMBL" id="GAA0144401.1"/>
    </source>
</evidence>
<keyword evidence="2" id="KW-1185">Reference proteome</keyword>
<organism evidence="1 2">
    <name type="scientific">Lithospermum erythrorhizon</name>
    <name type="common">Purple gromwell</name>
    <name type="synonym">Lithospermum officinale var. erythrorhizon</name>
    <dbReference type="NCBI Taxonomy" id="34254"/>
    <lineage>
        <taxon>Eukaryota</taxon>
        <taxon>Viridiplantae</taxon>
        <taxon>Streptophyta</taxon>
        <taxon>Embryophyta</taxon>
        <taxon>Tracheophyta</taxon>
        <taxon>Spermatophyta</taxon>
        <taxon>Magnoliopsida</taxon>
        <taxon>eudicotyledons</taxon>
        <taxon>Gunneridae</taxon>
        <taxon>Pentapetalae</taxon>
        <taxon>asterids</taxon>
        <taxon>lamiids</taxon>
        <taxon>Boraginales</taxon>
        <taxon>Boraginaceae</taxon>
        <taxon>Boraginoideae</taxon>
        <taxon>Lithospermeae</taxon>
        <taxon>Lithospermum</taxon>
    </lineage>
</organism>
<reference evidence="1 2" key="1">
    <citation type="submission" date="2024-01" db="EMBL/GenBank/DDBJ databases">
        <title>The complete chloroplast genome sequence of Lithospermum erythrorhizon: insights into the phylogenetic relationship among Boraginaceae species and the maternal lineages of purple gromwells.</title>
        <authorList>
            <person name="Okada T."/>
            <person name="Watanabe K."/>
        </authorList>
    </citation>
    <scope>NUCLEOTIDE SEQUENCE [LARGE SCALE GENOMIC DNA]</scope>
</reference>
<comment type="caution">
    <text evidence="1">The sequence shown here is derived from an EMBL/GenBank/DDBJ whole genome shotgun (WGS) entry which is preliminary data.</text>
</comment>
<accession>A0AAV3P072</accession>
<dbReference type="PANTHER" id="PTHR46890">
    <property type="entry name" value="NON-LTR RETROLELEMENT REVERSE TRANSCRIPTASE-LIKE PROTEIN-RELATED"/>
    <property type="match status" value="1"/>
</dbReference>
<gene>
    <name evidence="1" type="ORF">LIER_04858</name>
</gene>
<name>A0AAV3P072_LITER</name>
<dbReference type="InterPro" id="IPR052343">
    <property type="entry name" value="Retrotransposon-Effector_Assoc"/>
</dbReference>
<proteinExistence type="predicted"/>
<protein>
    <recommendedName>
        <fullName evidence="3">Reverse transcriptase domain-containing protein</fullName>
    </recommendedName>
</protein>
<dbReference type="EMBL" id="BAABME010000640">
    <property type="protein sequence ID" value="GAA0144401.1"/>
    <property type="molecule type" value="Genomic_DNA"/>
</dbReference>
<dbReference type="AlphaFoldDB" id="A0AAV3P072"/>
<sequence>MRNPSEEEIKEVVMSMKKNSMPGVDDFNSNFFQHCWQIIKADLVAAVQSFFRGEQLPRGVTSTALALIPKAESPRKWEQYKPINLCTVFNKIMTKVINCRLTKLLPRIISEEQGGFD</sequence>
<evidence type="ECO:0000313" key="2">
    <source>
        <dbReference type="Proteomes" id="UP001454036"/>
    </source>
</evidence>
<evidence type="ECO:0008006" key="3">
    <source>
        <dbReference type="Google" id="ProtNLM"/>
    </source>
</evidence>